<dbReference type="OrthoDB" id="331948at2759"/>
<evidence type="ECO:0000256" key="8">
    <source>
        <dbReference type="ARBA" id="ARBA00023315"/>
    </source>
</evidence>
<name>A0A167C5H9_9ASCO</name>
<feature type="transmembrane region" description="Helical" evidence="10">
    <location>
        <begin position="108"/>
        <end position="130"/>
    </location>
</feature>
<keyword evidence="6" id="KW-0564">Palmitate</keyword>
<evidence type="ECO:0000259" key="12">
    <source>
        <dbReference type="Pfam" id="PF01529"/>
    </source>
</evidence>
<dbReference type="EC" id="2.3.1.225" evidence="10"/>
<dbReference type="InterPro" id="IPR039859">
    <property type="entry name" value="PFA4/ZDH16/20/ERF2-like"/>
</dbReference>
<accession>A0A167C5H9</accession>
<evidence type="ECO:0000313" key="14">
    <source>
        <dbReference type="Proteomes" id="UP000189580"/>
    </source>
</evidence>
<comment type="subcellular location">
    <subcellularLocation>
        <location evidence="1">Membrane</location>
        <topology evidence="1">Multi-pass membrane protein</topology>
    </subcellularLocation>
</comment>
<evidence type="ECO:0000256" key="11">
    <source>
        <dbReference type="SAM" id="MobiDB-lite"/>
    </source>
</evidence>
<evidence type="ECO:0000256" key="10">
    <source>
        <dbReference type="RuleBase" id="RU079119"/>
    </source>
</evidence>
<dbReference type="Proteomes" id="UP000189580">
    <property type="component" value="Chromosome c"/>
</dbReference>
<feature type="compositionally biased region" description="Low complexity" evidence="11">
    <location>
        <begin position="222"/>
        <end position="236"/>
    </location>
</feature>
<keyword evidence="2 10" id="KW-0808">Transferase</keyword>
<keyword evidence="4 10" id="KW-1133">Transmembrane helix</keyword>
<proteinExistence type="inferred from homology"/>
<dbReference type="PANTHER" id="PTHR12246">
    <property type="entry name" value="PALMITOYLTRANSFERASE ZDHHC16"/>
    <property type="match status" value="1"/>
</dbReference>
<comment type="domain">
    <text evidence="10">The DHHC domain is required for palmitoyltransferase activity.</text>
</comment>
<evidence type="ECO:0000256" key="9">
    <source>
        <dbReference type="ARBA" id="ARBA00048048"/>
    </source>
</evidence>
<dbReference type="AlphaFoldDB" id="A0A167C5H9"/>
<evidence type="ECO:0000256" key="5">
    <source>
        <dbReference type="ARBA" id="ARBA00023136"/>
    </source>
</evidence>
<sequence>MTSPGSPTSDFKPLPGEWTRWCIKCNGYKPERTHHCRQCKKCVLKMDHHCPWTYNCVGHANMPHFVRFLAWVLISASYAFYHVWARGFFLYSKRHLPLSTYDVTKTEIAFTIVLIPVVSFVLFSVGLLSIRVAWNMVEGQTQIETWEVERIETLVRRKLVQNVEFPYDLDPWTNVANAMGGNNPLAWMWPFGGPVGDGMHFEKNEAADDGSVWPPDHRDQGPPRSGSAGASSSPSGDIGIRTAAPRGHYPRTLGYMRHRGNGEYAEDDGDDGYDSDSEDEEVERLPEENDFYKRDQWMNFEGESIADFGVDVDTES</sequence>
<evidence type="ECO:0000256" key="4">
    <source>
        <dbReference type="ARBA" id="ARBA00022989"/>
    </source>
</evidence>
<comment type="similarity">
    <text evidence="10">Belongs to the DHHC palmitoyltransferase family.</text>
</comment>
<feature type="domain" description="Palmitoyltransferase DHHC" evidence="12">
    <location>
        <begin position="20"/>
        <end position="147"/>
    </location>
</feature>
<keyword evidence="14" id="KW-1185">Reference proteome</keyword>
<dbReference type="GO" id="GO:0016020">
    <property type="term" value="C:membrane"/>
    <property type="evidence" value="ECO:0007669"/>
    <property type="project" value="UniProtKB-SubCell"/>
</dbReference>
<feature type="region of interest" description="Disordered" evidence="11">
    <location>
        <begin position="199"/>
        <end position="289"/>
    </location>
</feature>
<evidence type="ECO:0000256" key="3">
    <source>
        <dbReference type="ARBA" id="ARBA00022692"/>
    </source>
</evidence>
<dbReference type="GO" id="GO:0019706">
    <property type="term" value="F:protein-cysteine S-palmitoyltransferase activity"/>
    <property type="evidence" value="ECO:0007669"/>
    <property type="project" value="UniProtKB-EC"/>
</dbReference>
<evidence type="ECO:0000256" key="6">
    <source>
        <dbReference type="ARBA" id="ARBA00023139"/>
    </source>
</evidence>
<keyword evidence="5 10" id="KW-0472">Membrane</keyword>
<protein>
    <recommendedName>
        <fullName evidence="10">Palmitoyltransferase</fullName>
        <ecNumber evidence="10">2.3.1.225</ecNumber>
    </recommendedName>
</protein>
<evidence type="ECO:0000256" key="7">
    <source>
        <dbReference type="ARBA" id="ARBA00023288"/>
    </source>
</evidence>
<keyword evidence="3 10" id="KW-0812">Transmembrane</keyword>
<evidence type="ECO:0000256" key="2">
    <source>
        <dbReference type="ARBA" id="ARBA00022679"/>
    </source>
</evidence>
<reference evidence="13 14" key="1">
    <citation type="submission" date="2016-02" db="EMBL/GenBank/DDBJ databases">
        <title>Complete genome sequence and transcriptome regulation of the pentose utilising yeast Sugiyamaella lignohabitans.</title>
        <authorList>
            <person name="Bellasio M."/>
            <person name="Peymann A."/>
            <person name="Valli M."/>
            <person name="Sipitzky M."/>
            <person name="Graf A."/>
            <person name="Sauer M."/>
            <person name="Marx H."/>
            <person name="Mattanovich D."/>
        </authorList>
    </citation>
    <scope>NUCLEOTIDE SEQUENCE [LARGE SCALE GENOMIC DNA]</scope>
    <source>
        <strain evidence="13 14">CBS 10342</strain>
    </source>
</reference>
<dbReference type="InterPro" id="IPR001594">
    <property type="entry name" value="Palmitoyltrfase_DHHC"/>
</dbReference>
<dbReference type="KEGG" id="slb:AWJ20_4046"/>
<keyword evidence="7" id="KW-0449">Lipoprotein</keyword>
<dbReference type="RefSeq" id="XP_018733720.1">
    <property type="nucleotide sequence ID" value="XM_018881096.1"/>
</dbReference>
<evidence type="ECO:0000256" key="1">
    <source>
        <dbReference type="ARBA" id="ARBA00004141"/>
    </source>
</evidence>
<dbReference type="GeneID" id="30036135"/>
<feature type="compositionally biased region" description="Acidic residues" evidence="11">
    <location>
        <begin position="264"/>
        <end position="282"/>
    </location>
</feature>
<evidence type="ECO:0000313" key="13">
    <source>
        <dbReference type="EMBL" id="ANB11243.1"/>
    </source>
</evidence>
<gene>
    <name evidence="13" type="primary">PFA4</name>
    <name evidence="13" type="ORF">AWJ20_4046</name>
</gene>
<dbReference type="EMBL" id="CP014500">
    <property type="protein sequence ID" value="ANB11243.1"/>
    <property type="molecule type" value="Genomic_DNA"/>
</dbReference>
<feature type="transmembrane region" description="Helical" evidence="10">
    <location>
        <begin position="68"/>
        <end position="88"/>
    </location>
</feature>
<dbReference type="PROSITE" id="PS50216">
    <property type="entry name" value="DHHC"/>
    <property type="match status" value="1"/>
</dbReference>
<dbReference type="Pfam" id="PF01529">
    <property type="entry name" value="DHHC"/>
    <property type="match status" value="1"/>
</dbReference>
<organism evidence="13 14">
    <name type="scientific">Sugiyamaella lignohabitans</name>
    <dbReference type="NCBI Taxonomy" id="796027"/>
    <lineage>
        <taxon>Eukaryota</taxon>
        <taxon>Fungi</taxon>
        <taxon>Dikarya</taxon>
        <taxon>Ascomycota</taxon>
        <taxon>Saccharomycotina</taxon>
        <taxon>Dipodascomycetes</taxon>
        <taxon>Dipodascales</taxon>
        <taxon>Trichomonascaceae</taxon>
        <taxon>Sugiyamaella</taxon>
    </lineage>
</organism>
<keyword evidence="8 10" id="KW-0012">Acyltransferase</keyword>
<comment type="catalytic activity">
    <reaction evidence="9 10">
        <text>L-cysteinyl-[protein] + hexadecanoyl-CoA = S-hexadecanoyl-L-cysteinyl-[protein] + CoA</text>
        <dbReference type="Rhea" id="RHEA:36683"/>
        <dbReference type="Rhea" id="RHEA-COMP:10131"/>
        <dbReference type="Rhea" id="RHEA-COMP:11032"/>
        <dbReference type="ChEBI" id="CHEBI:29950"/>
        <dbReference type="ChEBI" id="CHEBI:57287"/>
        <dbReference type="ChEBI" id="CHEBI:57379"/>
        <dbReference type="ChEBI" id="CHEBI:74151"/>
        <dbReference type="EC" id="2.3.1.225"/>
    </reaction>
</comment>